<dbReference type="InterPro" id="IPR007658">
    <property type="entry name" value="DUF594"/>
</dbReference>
<dbReference type="Pfam" id="PF04578">
    <property type="entry name" value="DUF594"/>
    <property type="match status" value="1"/>
</dbReference>
<proteinExistence type="predicted"/>
<gene>
    <name evidence="2" type="primary">LOC105113333</name>
</gene>
<evidence type="ECO:0000313" key="1">
    <source>
        <dbReference type="Proteomes" id="UP000694918"/>
    </source>
</evidence>
<sequence length="190" mass="22358">MMYLLVMRPDTLSKGIGDEGYLHSLQDLDSIISKEEAPTKSPATSREEVVDAILFYYESFVIDDIRFQFRWKETKSAVAGGDRLAKQLRLLGFKKRWEIIEEVWMEMLAYAAAHCPWKEHAQQLRRGGELLTHVCFLMLHLGLSEQYEYNSFKDYSSLNDYIRGHDLVLPWEVKELKRMVAYKDEDLKRK</sequence>
<keyword evidence="1" id="KW-1185">Reference proteome</keyword>
<dbReference type="Proteomes" id="UP000694918">
    <property type="component" value="Unplaced"/>
</dbReference>
<organism evidence="1 2">
    <name type="scientific">Populus euphratica</name>
    <name type="common">Euphrates poplar</name>
    <dbReference type="NCBI Taxonomy" id="75702"/>
    <lineage>
        <taxon>Eukaryota</taxon>
        <taxon>Viridiplantae</taxon>
        <taxon>Streptophyta</taxon>
        <taxon>Embryophyta</taxon>
        <taxon>Tracheophyta</taxon>
        <taxon>Spermatophyta</taxon>
        <taxon>Magnoliopsida</taxon>
        <taxon>eudicotyledons</taxon>
        <taxon>Gunneridae</taxon>
        <taxon>Pentapetalae</taxon>
        <taxon>rosids</taxon>
        <taxon>fabids</taxon>
        <taxon>Malpighiales</taxon>
        <taxon>Salicaceae</taxon>
        <taxon>Saliceae</taxon>
        <taxon>Populus</taxon>
    </lineage>
</organism>
<dbReference type="PANTHER" id="PTHR31325">
    <property type="entry name" value="OS01G0798800 PROTEIN-RELATED"/>
    <property type="match status" value="1"/>
</dbReference>
<evidence type="ECO:0000313" key="2">
    <source>
        <dbReference type="RefSeq" id="XP_011007782.1"/>
    </source>
</evidence>
<accession>A0AAJ6TAI8</accession>
<dbReference type="GeneID" id="105113333"/>
<dbReference type="RefSeq" id="XP_011007782.1">
    <property type="nucleotide sequence ID" value="XM_011009480.1"/>
</dbReference>
<dbReference type="AlphaFoldDB" id="A0AAJ6TAI8"/>
<name>A0AAJ6TAI8_POPEU</name>
<reference evidence="2" key="1">
    <citation type="submission" date="2025-08" db="UniProtKB">
        <authorList>
            <consortium name="RefSeq"/>
        </authorList>
    </citation>
    <scope>IDENTIFICATION</scope>
</reference>
<protein>
    <submittedName>
        <fullName evidence="2">Uncharacterized protein LOC105113333 isoform X2</fullName>
    </submittedName>
</protein>